<evidence type="ECO:0000313" key="2">
    <source>
        <dbReference type="Proteomes" id="UP000031338"/>
    </source>
</evidence>
<evidence type="ECO:0008006" key="3">
    <source>
        <dbReference type="Google" id="ProtNLM"/>
    </source>
</evidence>
<gene>
    <name evidence="1" type="ORF">NJ75_01110</name>
</gene>
<dbReference type="Proteomes" id="UP000031338">
    <property type="component" value="Unassembled WGS sequence"/>
</dbReference>
<sequence>MSKLPSKPAETLDITRKIALAYAPAAARPAWLALFMLEQKLAETARPGREPLMVQLRLSWWRDRLNESGEAWPVSEPALASLRAWKGQHGRLVELVDSWEARAMGEEQEDEFALALTNAYLALAEVLDVRDKGAIAAHARYLAGEATSGGRRGALPRAMRPLAVLCAMKDSSDNPGKGRRLVDFLRVVRAGTLGF</sequence>
<keyword evidence="2" id="KW-1185">Reference proteome</keyword>
<reference evidence="1 2" key="1">
    <citation type="submission" date="2014-10" db="EMBL/GenBank/DDBJ databases">
        <title>Draft genome sequence of Novosphingobium subterraneum DSM 12447.</title>
        <authorList>
            <person name="Gan H.M."/>
            <person name="Gan H.Y."/>
            <person name="Savka M.A."/>
        </authorList>
    </citation>
    <scope>NUCLEOTIDE SEQUENCE [LARGE SCALE GENOMIC DNA]</scope>
    <source>
        <strain evidence="1 2">DSM 12447</strain>
    </source>
</reference>
<dbReference type="EMBL" id="JRVC01000004">
    <property type="protein sequence ID" value="KHS48440.1"/>
    <property type="molecule type" value="Genomic_DNA"/>
</dbReference>
<organism evidence="1 2">
    <name type="scientific">Novosphingobium subterraneum</name>
    <dbReference type="NCBI Taxonomy" id="48936"/>
    <lineage>
        <taxon>Bacteria</taxon>
        <taxon>Pseudomonadati</taxon>
        <taxon>Pseudomonadota</taxon>
        <taxon>Alphaproteobacteria</taxon>
        <taxon>Sphingomonadales</taxon>
        <taxon>Sphingomonadaceae</taxon>
        <taxon>Novosphingobium</taxon>
    </lineage>
</organism>
<proteinExistence type="predicted"/>
<accession>A0A0B8ZPQ9</accession>
<name>A0A0B8ZPQ9_9SPHN</name>
<protein>
    <recommendedName>
        <fullName evidence="3">Phytoene synthase</fullName>
    </recommendedName>
</protein>
<dbReference type="PATRIC" id="fig|48936.3.peg.1118"/>
<comment type="caution">
    <text evidence="1">The sequence shown here is derived from an EMBL/GenBank/DDBJ whole genome shotgun (WGS) entry which is preliminary data.</text>
</comment>
<dbReference type="AlphaFoldDB" id="A0A0B8ZPQ9"/>
<evidence type="ECO:0000313" key="1">
    <source>
        <dbReference type="EMBL" id="KHS48440.1"/>
    </source>
</evidence>
<dbReference type="RefSeq" id="WP_052242056.1">
    <property type="nucleotide sequence ID" value="NZ_JRVC01000004.1"/>
</dbReference>
<dbReference type="STRING" id="48936.NJ75_01110"/>